<dbReference type="Proteomes" id="UP001273505">
    <property type="component" value="Unassembled WGS sequence"/>
</dbReference>
<keyword evidence="4 6" id="KW-1133">Transmembrane helix</keyword>
<reference evidence="7 8" key="1">
    <citation type="submission" date="2023-11" db="EMBL/GenBank/DDBJ databases">
        <title>Gilvimarinus fulvus sp. nov., isolated from the surface of Kelp.</title>
        <authorList>
            <person name="Sun Y.Y."/>
            <person name="Gong Y."/>
            <person name="Du Z.J."/>
        </authorList>
    </citation>
    <scope>NUCLEOTIDE SEQUENCE [LARGE SCALE GENOMIC DNA]</scope>
    <source>
        <strain evidence="7 8">SDUM040013</strain>
    </source>
</reference>
<comment type="subcellular location">
    <subcellularLocation>
        <location evidence="1">Cell membrane</location>
        <topology evidence="1">Multi-pass membrane protein</topology>
    </subcellularLocation>
</comment>
<evidence type="ECO:0000256" key="3">
    <source>
        <dbReference type="ARBA" id="ARBA00022692"/>
    </source>
</evidence>
<evidence type="ECO:0000256" key="5">
    <source>
        <dbReference type="ARBA" id="ARBA00023136"/>
    </source>
</evidence>
<keyword evidence="3 6" id="KW-0812">Transmembrane</keyword>
<keyword evidence="5 6" id="KW-0472">Membrane</keyword>
<organism evidence="7 8">
    <name type="scientific">Gilvimarinus gilvus</name>
    <dbReference type="NCBI Taxonomy" id="3058038"/>
    <lineage>
        <taxon>Bacteria</taxon>
        <taxon>Pseudomonadati</taxon>
        <taxon>Pseudomonadota</taxon>
        <taxon>Gammaproteobacteria</taxon>
        <taxon>Cellvibrionales</taxon>
        <taxon>Cellvibrionaceae</taxon>
        <taxon>Gilvimarinus</taxon>
    </lineage>
</organism>
<evidence type="ECO:0000256" key="6">
    <source>
        <dbReference type="SAM" id="Phobius"/>
    </source>
</evidence>
<feature type="transmembrane region" description="Helical" evidence="6">
    <location>
        <begin position="21"/>
        <end position="42"/>
    </location>
</feature>
<accession>A0ABU4RZ68</accession>
<keyword evidence="2" id="KW-1003">Cell membrane</keyword>
<dbReference type="RefSeq" id="WP_302723844.1">
    <property type="nucleotide sequence ID" value="NZ_JAULRU010000705.1"/>
</dbReference>
<dbReference type="InterPro" id="IPR005598">
    <property type="entry name" value="ATP_synth_I"/>
</dbReference>
<feature type="transmembrane region" description="Helical" evidence="6">
    <location>
        <begin position="111"/>
        <end position="135"/>
    </location>
</feature>
<evidence type="ECO:0000313" key="8">
    <source>
        <dbReference type="Proteomes" id="UP001273505"/>
    </source>
</evidence>
<dbReference type="Pfam" id="PF03899">
    <property type="entry name" value="ATP-synt_I"/>
    <property type="match status" value="1"/>
</dbReference>
<feature type="transmembrane region" description="Helical" evidence="6">
    <location>
        <begin position="48"/>
        <end position="67"/>
    </location>
</feature>
<protein>
    <submittedName>
        <fullName evidence="7">ATP synthase subunit I</fullName>
    </submittedName>
</protein>
<gene>
    <name evidence="7" type="ORF">SCD92_05915</name>
</gene>
<dbReference type="EMBL" id="JAXAFO010000007">
    <property type="protein sequence ID" value="MDX6848888.1"/>
    <property type="molecule type" value="Genomic_DNA"/>
</dbReference>
<evidence type="ECO:0000256" key="2">
    <source>
        <dbReference type="ARBA" id="ARBA00022475"/>
    </source>
</evidence>
<comment type="caution">
    <text evidence="7">The sequence shown here is derived from an EMBL/GenBank/DDBJ whole genome shotgun (WGS) entry which is preliminary data.</text>
</comment>
<keyword evidence="8" id="KW-1185">Reference proteome</keyword>
<name>A0ABU4RZ68_9GAMM</name>
<evidence type="ECO:0000256" key="4">
    <source>
        <dbReference type="ARBA" id="ARBA00022989"/>
    </source>
</evidence>
<sequence length="143" mass="16031">MANRKETMPKARRRTAVIAKLPVFNYLLKLWIVLIVISMPVVFWQSSWGISLLWGFSVCLVPAMVFARYAGHIHGATNIRASVNRFYGAETAKFMLTTALFVVVFTRDVNFSVPVFLCAFIAAQVAQLIVTARVIRRLGQPGL</sequence>
<evidence type="ECO:0000313" key="7">
    <source>
        <dbReference type="EMBL" id="MDX6848888.1"/>
    </source>
</evidence>
<proteinExistence type="predicted"/>
<evidence type="ECO:0000256" key="1">
    <source>
        <dbReference type="ARBA" id="ARBA00004651"/>
    </source>
</evidence>
<feature type="transmembrane region" description="Helical" evidence="6">
    <location>
        <begin position="87"/>
        <end position="105"/>
    </location>
</feature>